<reference evidence="3 4" key="2">
    <citation type="journal article" date="2003" name="DNA Res.">
        <title>Complete genome structure of Gloeobacter violaceus PCC 7421, a cyanobacterium that lacks thylakoids (supplement).</title>
        <authorList>
            <person name="Nakamura Y."/>
            <person name="Kaneko T."/>
            <person name="Sato S."/>
            <person name="Mimuro M."/>
            <person name="Miyashita H."/>
            <person name="Tsuchiya T."/>
            <person name="Sasamoto S."/>
            <person name="Watanabe A."/>
            <person name="Kawashima K."/>
            <person name="Kishida Y."/>
            <person name="Kiyokawa C."/>
            <person name="Kohara M."/>
            <person name="Matsumoto M."/>
            <person name="Matsuno A."/>
            <person name="Nakazaki N."/>
            <person name="Shimpo S."/>
            <person name="Takeuchi C."/>
            <person name="Yamada M."/>
            <person name="Tabata S."/>
        </authorList>
    </citation>
    <scope>NUCLEOTIDE SEQUENCE [LARGE SCALE GENOMIC DNA]</scope>
    <source>
        <strain evidence="4">ATCC 29082 / PCC 7421</strain>
    </source>
</reference>
<keyword evidence="4" id="KW-1185">Reference proteome</keyword>
<dbReference type="Gene3D" id="2.30.30.110">
    <property type="match status" value="1"/>
</dbReference>
<dbReference type="RefSeq" id="WP_011144038.1">
    <property type="nucleotide sequence ID" value="NC_005125.1"/>
</dbReference>
<dbReference type="GO" id="GO:0006402">
    <property type="term" value="P:mRNA catabolic process"/>
    <property type="evidence" value="ECO:0000318"/>
    <property type="project" value="GO_Central"/>
</dbReference>
<dbReference type="PANTHER" id="PTHR33988:SF1">
    <property type="entry name" value="ENDORIBONUCLEASE MAZF7-RELATED"/>
    <property type="match status" value="1"/>
</dbReference>
<gene>
    <name evidence="3" type="ordered locus">glr4050</name>
</gene>
<dbReference type="PhylomeDB" id="Q7NE30"/>
<dbReference type="GO" id="GO:0016075">
    <property type="term" value="P:rRNA catabolic process"/>
    <property type="evidence" value="ECO:0000318"/>
    <property type="project" value="GO_Central"/>
</dbReference>
<dbReference type="EnsemblBacteria" id="BAC91991">
    <property type="protein sequence ID" value="BAC91991"/>
    <property type="gene ID" value="BAC91991"/>
</dbReference>
<dbReference type="OrthoDB" id="9793906at2"/>
<accession>Q7NE30</accession>
<dbReference type="AlphaFoldDB" id="Q7NE30"/>
<dbReference type="SUPFAM" id="SSF50118">
    <property type="entry name" value="Cell growth inhibitor/plasmid maintenance toxic component"/>
    <property type="match status" value="1"/>
</dbReference>
<evidence type="ECO:0000256" key="1">
    <source>
        <dbReference type="ARBA" id="ARBA00007521"/>
    </source>
</evidence>
<comment type="similarity">
    <text evidence="1">Belongs to the PemK/MazF family.</text>
</comment>
<dbReference type="GO" id="GO:0003677">
    <property type="term" value="F:DNA binding"/>
    <property type="evidence" value="ECO:0007669"/>
    <property type="project" value="InterPro"/>
</dbReference>
<dbReference type="KEGG" id="gvi:glr4050"/>
<dbReference type="HOGENOM" id="CLU_121823_1_1_3"/>
<dbReference type="Pfam" id="PF02452">
    <property type="entry name" value="PemK_toxin"/>
    <property type="match status" value="1"/>
</dbReference>
<sequence>MRFDPSVGSEIQKTRPALIVSATPFNGRTKLTMLPLTSREPNNPKMLSVLVAVEPSLQNGLKQKSYVIGIDPATFDKQRLVQYLGQLEADPLRRVQRILQLYLGLGP</sequence>
<name>Q7NE30_GLOVI</name>
<keyword evidence="2" id="KW-1277">Toxin-antitoxin system</keyword>
<dbReference type="InParanoid" id="Q7NE30"/>
<organism evidence="3 4">
    <name type="scientific">Gloeobacter violaceus (strain ATCC 29082 / PCC 7421)</name>
    <dbReference type="NCBI Taxonomy" id="251221"/>
    <lineage>
        <taxon>Bacteria</taxon>
        <taxon>Bacillati</taxon>
        <taxon>Cyanobacteriota</taxon>
        <taxon>Cyanophyceae</taxon>
        <taxon>Gloeobacterales</taxon>
        <taxon>Gloeobacteraceae</taxon>
        <taxon>Gloeobacter</taxon>
    </lineage>
</organism>
<dbReference type="GO" id="GO:0004521">
    <property type="term" value="F:RNA endonuclease activity"/>
    <property type="evidence" value="ECO:0000318"/>
    <property type="project" value="GO_Central"/>
</dbReference>
<evidence type="ECO:0000313" key="3">
    <source>
        <dbReference type="EMBL" id="BAC91991.1"/>
    </source>
</evidence>
<dbReference type="Proteomes" id="UP000000557">
    <property type="component" value="Chromosome"/>
</dbReference>
<evidence type="ECO:0000313" key="4">
    <source>
        <dbReference type="Proteomes" id="UP000000557"/>
    </source>
</evidence>
<dbReference type="InterPro" id="IPR011067">
    <property type="entry name" value="Plasmid_toxin/cell-grow_inhib"/>
</dbReference>
<protein>
    <submittedName>
        <fullName evidence="3">Glr4050 protein</fullName>
    </submittedName>
</protein>
<dbReference type="InterPro" id="IPR003477">
    <property type="entry name" value="PemK-like"/>
</dbReference>
<evidence type="ECO:0000256" key="2">
    <source>
        <dbReference type="ARBA" id="ARBA00022649"/>
    </source>
</evidence>
<reference evidence="3 4" key="1">
    <citation type="journal article" date="2003" name="DNA Res.">
        <title>Complete genome structure of Gloeobacter violaceus PCC 7421, a cyanobacterium that lacks thylakoids.</title>
        <authorList>
            <person name="Nakamura Y."/>
            <person name="Kaneko T."/>
            <person name="Sato S."/>
            <person name="Mimuro M."/>
            <person name="Miyashita H."/>
            <person name="Tsuchiya T."/>
            <person name="Sasamoto S."/>
            <person name="Watanabe A."/>
            <person name="Kawashima K."/>
            <person name="Kishida Y."/>
            <person name="Kiyokawa C."/>
            <person name="Kohara M."/>
            <person name="Matsumoto M."/>
            <person name="Matsuno A."/>
            <person name="Nakazaki N."/>
            <person name="Shimpo S."/>
            <person name="Takeuchi C."/>
            <person name="Yamada M."/>
            <person name="Tabata S."/>
        </authorList>
    </citation>
    <scope>NUCLEOTIDE SEQUENCE [LARGE SCALE GENOMIC DNA]</scope>
    <source>
        <strain evidence="4">ATCC 29082 / PCC 7421</strain>
    </source>
</reference>
<proteinExistence type="inferred from homology"/>
<dbReference type="eggNOG" id="COG2337">
    <property type="taxonomic scope" value="Bacteria"/>
</dbReference>
<dbReference type="STRING" id="251221.gene:10761568"/>
<dbReference type="PANTHER" id="PTHR33988">
    <property type="entry name" value="ENDORIBONUCLEASE MAZF-RELATED"/>
    <property type="match status" value="1"/>
</dbReference>
<dbReference type="EMBL" id="BA000045">
    <property type="protein sequence ID" value="BAC91991.1"/>
    <property type="molecule type" value="Genomic_DNA"/>
</dbReference>
<dbReference type="PATRIC" id="fig|251221.4.peg.4082"/>